<evidence type="ECO:0000313" key="4">
    <source>
        <dbReference type="EMBL" id="MDS1270767.1"/>
    </source>
</evidence>
<sequence>MRIYEGFWDHDGLCVWAMDSQLPAVTASRKRHRPHPYAVDPETLATELGGDADTRILRLPSRTAKHPLPPPQLPPFADAPRSGQVALRPWSVPVCYLTAGQALATLERLGRGSGDLLLGPSLRHIAALAEAAATLVATRRVLPQLVSEELADAARWRPVLDRGTHTWLRSLVRSLPPVARAHHPEELTPGEAGTIAMGEMVTALCAFVDARVRTALAGAVPPPTGTTPKLRDQWLHALTNEHGTVPTTTVSARQLDQLLSPLRSWFTTTHAEASDIRLTFRLLDPPELDDVEELGALPERGAQHWRLELWVQSTTEPSLMVPVGHLWQGAAADWLPAGAQEAVLRTLGRAARIYPPLAAALDDTAPTEVVLDLDGAHEFLSSYAMRLSNAGYGVLLPRWAGEQKVGLKLHARSSPSSSSSSAAGSGATGEDIVNFDFRAAVGDTELTEAELTQLAQLKQPLVRLRGEWVRLDPKTLRAAARFLREQGDGSVDMRAAMEMVISPDVDTPDGPVPITSVQAEGRLGELLDGSAAQRIAPLAEPAGFTAQLRPYQARGAAWLAFLNSFGLGAILADDMGLGKTVQLLAVLAAERETGQRPGPTLLICPVSLIGNWHREAQRFTPNLAIHVHHGPSRPHDEELAATVDKVDLVLTSYGLAMQDGDELAALTWARVVCDEAQAIKNPGTRQARAIRAIPAPSRIALTGTPVENHLGELWSLMEFTNPGLLGSQQAFRRGLAAPIETAAQEGADTPQARNARHRLARVTRPFVLRRLKTDSAIVSDLPEKQEMKTWCTLTAEQASLYQATVDEMTALVDQAEGIQRRGLVLATMTKLKQVCNHPAHLLGDGSRLDGRSGKLEALCDLLAEMMAEGDKALCFTQYTDFGDRLAPYLAARLGVRVLWLHGSVSRTDREEMVRTFQEEDTPMVLLLSLRAGGTGLNLTAANQVIHVDRWWNPAVENQATDRAFRIGQQRTVQVRTMVCLGTLEERIDAMMERKAALADSVVGTGEDWLGELSGAELREVIRLAPEAVEG</sequence>
<gene>
    <name evidence="4" type="ORF">RIF23_10690</name>
</gene>
<dbReference type="SMART" id="SM00490">
    <property type="entry name" value="HELICc"/>
    <property type="match status" value="1"/>
</dbReference>
<comment type="caution">
    <text evidence="4">The sequence shown here is derived from an EMBL/GenBank/DDBJ whole genome shotgun (WGS) entry which is preliminary data.</text>
</comment>
<dbReference type="SUPFAM" id="SSF52540">
    <property type="entry name" value="P-loop containing nucleoside triphosphate hydrolases"/>
    <property type="match status" value="2"/>
</dbReference>
<dbReference type="GO" id="GO:0004386">
    <property type="term" value="F:helicase activity"/>
    <property type="evidence" value="ECO:0007669"/>
    <property type="project" value="UniProtKB-KW"/>
</dbReference>
<dbReference type="InterPro" id="IPR000330">
    <property type="entry name" value="SNF2_N"/>
</dbReference>
<dbReference type="SMART" id="SM00487">
    <property type="entry name" value="DEXDc"/>
    <property type="match status" value="1"/>
</dbReference>
<dbReference type="Gene3D" id="3.40.50.10810">
    <property type="entry name" value="Tandem AAA-ATPase domain"/>
    <property type="match status" value="1"/>
</dbReference>
<dbReference type="PROSITE" id="PS51192">
    <property type="entry name" value="HELICASE_ATP_BIND_1"/>
    <property type="match status" value="1"/>
</dbReference>
<dbReference type="CDD" id="cd18793">
    <property type="entry name" value="SF2_C_SNF"/>
    <property type="match status" value="1"/>
</dbReference>
<dbReference type="Proteomes" id="UP001250214">
    <property type="component" value="Unassembled WGS sequence"/>
</dbReference>
<dbReference type="InterPro" id="IPR049730">
    <property type="entry name" value="SNF2/RAD54-like_C"/>
</dbReference>
<feature type="domain" description="Helicase C-terminal" evidence="3">
    <location>
        <begin position="857"/>
        <end position="1029"/>
    </location>
</feature>
<dbReference type="InterPro" id="IPR001650">
    <property type="entry name" value="Helicase_C-like"/>
</dbReference>
<feature type="domain" description="Helicase ATP-binding" evidence="2">
    <location>
        <begin position="560"/>
        <end position="723"/>
    </location>
</feature>
<dbReference type="PROSITE" id="PS51194">
    <property type="entry name" value="HELICASE_CTER"/>
    <property type="match status" value="1"/>
</dbReference>
<dbReference type="Pfam" id="PF00176">
    <property type="entry name" value="SNF2-rel_dom"/>
    <property type="match status" value="1"/>
</dbReference>
<dbReference type="EC" id="3.6.4.-" evidence="4"/>
<keyword evidence="4" id="KW-0067">ATP-binding</keyword>
<dbReference type="EMBL" id="JAVLVT010000004">
    <property type="protein sequence ID" value="MDS1270767.1"/>
    <property type="molecule type" value="Genomic_DNA"/>
</dbReference>
<name>A0ABU2H710_9ACTN</name>
<protein>
    <submittedName>
        <fullName evidence="4">DEAD/DEAH box helicase</fullName>
        <ecNumber evidence="4">3.6.4.-</ecNumber>
    </submittedName>
</protein>
<evidence type="ECO:0000259" key="3">
    <source>
        <dbReference type="PROSITE" id="PS51194"/>
    </source>
</evidence>
<dbReference type="InterPro" id="IPR027417">
    <property type="entry name" value="P-loop_NTPase"/>
</dbReference>
<keyword evidence="5" id="KW-1185">Reference proteome</keyword>
<proteinExistence type="predicted"/>
<evidence type="ECO:0000313" key="5">
    <source>
        <dbReference type="Proteomes" id="UP001250214"/>
    </source>
</evidence>
<evidence type="ECO:0000256" key="1">
    <source>
        <dbReference type="ARBA" id="ARBA00022801"/>
    </source>
</evidence>
<dbReference type="Pfam" id="PF12419">
    <property type="entry name" value="DUF3670"/>
    <property type="match status" value="1"/>
</dbReference>
<dbReference type="GO" id="GO:0016787">
    <property type="term" value="F:hydrolase activity"/>
    <property type="evidence" value="ECO:0007669"/>
    <property type="project" value="UniProtKB-KW"/>
</dbReference>
<keyword evidence="4" id="KW-0347">Helicase</keyword>
<dbReference type="Gene3D" id="3.40.50.300">
    <property type="entry name" value="P-loop containing nucleotide triphosphate hydrolases"/>
    <property type="match status" value="1"/>
</dbReference>
<dbReference type="Pfam" id="PF00271">
    <property type="entry name" value="Helicase_C"/>
    <property type="match status" value="1"/>
</dbReference>
<organism evidence="4 5">
    <name type="scientific">Lipingzhangella rawalii</name>
    <dbReference type="NCBI Taxonomy" id="2055835"/>
    <lineage>
        <taxon>Bacteria</taxon>
        <taxon>Bacillati</taxon>
        <taxon>Actinomycetota</taxon>
        <taxon>Actinomycetes</taxon>
        <taxon>Streptosporangiales</taxon>
        <taxon>Nocardiopsidaceae</taxon>
        <taxon>Lipingzhangella</taxon>
    </lineage>
</organism>
<dbReference type="InterPro" id="IPR022138">
    <property type="entry name" value="DUF3670"/>
</dbReference>
<keyword evidence="4" id="KW-0547">Nucleotide-binding</keyword>
<accession>A0ABU2H710</accession>
<evidence type="ECO:0000259" key="2">
    <source>
        <dbReference type="PROSITE" id="PS51192"/>
    </source>
</evidence>
<dbReference type="InterPro" id="IPR014001">
    <property type="entry name" value="Helicase_ATP-bd"/>
</dbReference>
<keyword evidence="1 4" id="KW-0378">Hydrolase</keyword>
<dbReference type="InterPro" id="IPR038718">
    <property type="entry name" value="SNF2-like_sf"/>
</dbReference>
<dbReference type="PANTHER" id="PTHR10799">
    <property type="entry name" value="SNF2/RAD54 HELICASE FAMILY"/>
    <property type="match status" value="1"/>
</dbReference>
<reference evidence="5" key="1">
    <citation type="submission" date="2023-07" db="EMBL/GenBank/DDBJ databases">
        <title>Novel species in the genus Lipingzhangella isolated from Sambhar Salt Lake.</title>
        <authorList>
            <person name="Jiya N."/>
            <person name="Kajale S."/>
            <person name="Sharma A."/>
        </authorList>
    </citation>
    <scope>NUCLEOTIDE SEQUENCE [LARGE SCALE GENOMIC DNA]</scope>
    <source>
        <strain evidence="5">LS1_29</strain>
    </source>
</reference>
<dbReference type="RefSeq" id="WP_310912315.1">
    <property type="nucleotide sequence ID" value="NZ_JAVLVT010000004.1"/>
</dbReference>